<dbReference type="InterPro" id="IPR036086">
    <property type="entry name" value="ParB/Sulfiredoxin_sf"/>
</dbReference>
<dbReference type="SUPFAM" id="SSF110849">
    <property type="entry name" value="ParB/Sulfiredoxin"/>
    <property type="match status" value="1"/>
</dbReference>
<dbReference type="AlphaFoldDB" id="A0A4Y8KPZ9"/>
<sequence>MTAPKKSKESDANSTLENLDPGTLIIAANVRTETKISPEFVANIKLNGVIVPILGERDATGAVEVTDGQRRTLAAVQAGLKLVPVFIVSAADSAAARLLTQITVNDQREGLDEAEHVAAYKQLSLFGIPAATIAKSTGANKARVQKSLDVAANEVAANAFSKYALTLDQAAQLVDFGDDAEVVKALTKVAETDPSKFDHAVNGFLTKKAMAEERDRIDAQLVSEGAVVLTRVEGDYVGHGDGPEFERLERMARTESPTVCLLAADLAGHPGLAGRSSLTYGARPDGSYGSWPTIQYLLLKEYAGEFVPLTYDRKLTPEQEEARAEREIEIQAQNVKRAALAAADKVRSVWIAEFFQRSKLPDVTAFLALGMTFSGYGGVSEEVLTWLEIPGDEETKDRGDIGRAYLAANPRKSERFMVAVIVADNEQNLAHTWNIDPLQAAGYMAQLKEWGYGLSEIEQAFITNADAA</sequence>
<dbReference type="Gene3D" id="3.90.1530.30">
    <property type="match status" value="1"/>
</dbReference>
<dbReference type="GO" id="GO:0007059">
    <property type="term" value="P:chromosome segregation"/>
    <property type="evidence" value="ECO:0007669"/>
    <property type="project" value="TreeGrafter"/>
</dbReference>
<dbReference type="Proteomes" id="UP000298218">
    <property type="component" value="Unassembled WGS sequence"/>
</dbReference>
<accession>A0A4Y8KPZ9</accession>
<dbReference type="PANTHER" id="PTHR33375:SF1">
    <property type="entry name" value="CHROMOSOME-PARTITIONING PROTEIN PARB-RELATED"/>
    <property type="match status" value="1"/>
</dbReference>
<dbReference type="PANTHER" id="PTHR33375">
    <property type="entry name" value="CHROMOSOME-PARTITIONING PROTEIN PARB-RELATED"/>
    <property type="match status" value="1"/>
</dbReference>
<dbReference type="InterPro" id="IPR050336">
    <property type="entry name" value="Chromosome_partition/occlusion"/>
</dbReference>
<proteinExistence type="predicted"/>
<feature type="domain" description="ParB-like N-terminal" evidence="1">
    <location>
        <begin position="17"/>
        <end position="105"/>
    </location>
</feature>
<dbReference type="SUPFAM" id="SSF109709">
    <property type="entry name" value="KorB DNA-binding domain-like"/>
    <property type="match status" value="1"/>
</dbReference>
<dbReference type="CDD" id="cd16387">
    <property type="entry name" value="ParB_N_Srx"/>
    <property type="match status" value="1"/>
</dbReference>
<dbReference type="SMART" id="SM00470">
    <property type="entry name" value="ParB"/>
    <property type="match status" value="1"/>
</dbReference>
<reference evidence="2 3" key="1">
    <citation type="submission" date="2019-03" db="EMBL/GenBank/DDBJ databases">
        <title>Genomics of glacier-inhabiting Cryobacterium strains.</title>
        <authorList>
            <person name="Liu Q."/>
            <person name="Xin Y.-H."/>
        </authorList>
    </citation>
    <scope>NUCLEOTIDE SEQUENCE [LARGE SCALE GENOMIC DNA]</scope>
    <source>
        <strain evidence="2 3">CGMCC 1.4292</strain>
    </source>
</reference>
<gene>
    <name evidence="2" type="ORF">E3T53_04315</name>
</gene>
<organism evidence="2 3">
    <name type="scientific">Cryobacterium psychrophilum</name>
    <dbReference type="NCBI Taxonomy" id="41988"/>
    <lineage>
        <taxon>Bacteria</taxon>
        <taxon>Bacillati</taxon>
        <taxon>Actinomycetota</taxon>
        <taxon>Actinomycetes</taxon>
        <taxon>Micrococcales</taxon>
        <taxon>Microbacteriaceae</taxon>
        <taxon>Cryobacterium</taxon>
    </lineage>
</organism>
<dbReference type="GO" id="GO:0005694">
    <property type="term" value="C:chromosome"/>
    <property type="evidence" value="ECO:0007669"/>
    <property type="project" value="TreeGrafter"/>
</dbReference>
<protein>
    <recommendedName>
        <fullName evidence="1">ParB-like N-terminal domain-containing protein</fullName>
    </recommendedName>
</protein>
<dbReference type="Gene3D" id="1.10.10.2830">
    <property type="match status" value="1"/>
</dbReference>
<name>A0A4Y8KPZ9_9MICO</name>
<evidence type="ECO:0000313" key="2">
    <source>
        <dbReference type="EMBL" id="TFD80854.1"/>
    </source>
</evidence>
<dbReference type="EMBL" id="SOHQ01000013">
    <property type="protein sequence ID" value="TFD80854.1"/>
    <property type="molecule type" value="Genomic_DNA"/>
</dbReference>
<comment type="caution">
    <text evidence="2">The sequence shown here is derived from an EMBL/GenBank/DDBJ whole genome shotgun (WGS) entry which is preliminary data.</text>
</comment>
<dbReference type="OrthoDB" id="3846919at2"/>
<dbReference type="InterPro" id="IPR003115">
    <property type="entry name" value="ParB_N"/>
</dbReference>
<evidence type="ECO:0000259" key="1">
    <source>
        <dbReference type="SMART" id="SM00470"/>
    </source>
</evidence>
<keyword evidence="3" id="KW-1185">Reference proteome</keyword>
<dbReference type="RefSeq" id="WP_134173886.1">
    <property type="nucleotide sequence ID" value="NZ_SODI01000001.1"/>
</dbReference>
<evidence type="ECO:0000313" key="3">
    <source>
        <dbReference type="Proteomes" id="UP000298218"/>
    </source>
</evidence>